<dbReference type="Pfam" id="PF01899">
    <property type="entry name" value="MNHE"/>
    <property type="match status" value="1"/>
</dbReference>
<dbReference type="EMBL" id="CP019688">
    <property type="protein sequence ID" value="AQQ14147.1"/>
    <property type="molecule type" value="Genomic_DNA"/>
</dbReference>
<dbReference type="OrthoDB" id="4410626at2"/>
<evidence type="ECO:0000256" key="1">
    <source>
        <dbReference type="SAM" id="MobiDB-lite"/>
    </source>
</evidence>
<name>A0A1Q2HTH2_9CORY</name>
<organism evidence="2 3">
    <name type="scientific">Corynebacterium glaucum</name>
    <dbReference type="NCBI Taxonomy" id="187491"/>
    <lineage>
        <taxon>Bacteria</taxon>
        <taxon>Bacillati</taxon>
        <taxon>Actinomycetota</taxon>
        <taxon>Actinomycetes</taxon>
        <taxon>Mycobacteriales</taxon>
        <taxon>Corynebacteriaceae</taxon>
        <taxon>Corynebacterium</taxon>
    </lineage>
</organism>
<dbReference type="GO" id="GO:0008324">
    <property type="term" value="F:monoatomic cation transmembrane transporter activity"/>
    <property type="evidence" value="ECO:0007669"/>
    <property type="project" value="InterPro"/>
</dbReference>
<dbReference type="RefSeq" id="WP_095659040.1">
    <property type="nucleotide sequence ID" value="NZ_CP019688.1"/>
</dbReference>
<dbReference type="AlphaFoldDB" id="A0A1Q2HTH2"/>
<evidence type="ECO:0000313" key="3">
    <source>
        <dbReference type="Proteomes" id="UP000217209"/>
    </source>
</evidence>
<sequence>MNIGHWIGYTFWIIKEIFVAGWDAIVAAFKPNPGMKPIVIYYPLRLTGEWDIFWFTSSITATPGTLSMGLRHQVGPKGSDILLVQAAFGDDPEDVIASLADMEEHVNPALKDAPIDPAAVQWEPYTDLGPDRPDYAVAPDERND</sequence>
<dbReference type="InterPro" id="IPR002758">
    <property type="entry name" value="Cation_antiport_E"/>
</dbReference>
<keyword evidence="3" id="KW-1185">Reference proteome</keyword>
<proteinExistence type="predicted"/>
<feature type="region of interest" description="Disordered" evidence="1">
    <location>
        <begin position="123"/>
        <end position="144"/>
    </location>
</feature>
<gene>
    <name evidence="2" type="ORF">CGLAU_00760</name>
</gene>
<feature type="compositionally biased region" description="Basic and acidic residues" evidence="1">
    <location>
        <begin position="129"/>
        <end position="144"/>
    </location>
</feature>
<dbReference type="GO" id="GO:0016020">
    <property type="term" value="C:membrane"/>
    <property type="evidence" value="ECO:0007669"/>
    <property type="project" value="InterPro"/>
</dbReference>
<reference evidence="2 3" key="1">
    <citation type="submission" date="2016-12" db="EMBL/GenBank/DDBJ databases">
        <authorList>
            <person name="Song W.-J."/>
            <person name="Kurnit D.M."/>
        </authorList>
    </citation>
    <scope>NUCLEOTIDE SEQUENCE [LARGE SCALE GENOMIC DNA]</scope>
    <source>
        <strain evidence="2 3">DSM 30827</strain>
    </source>
</reference>
<evidence type="ECO:0000313" key="2">
    <source>
        <dbReference type="EMBL" id="AQQ14147.1"/>
    </source>
</evidence>
<dbReference type="Proteomes" id="UP000217209">
    <property type="component" value="Chromosome"/>
</dbReference>
<dbReference type="KEGG" id="cgv:CGLAU_00760"/>
<dbReference type="NCBIfam" id="NF009297">
    <property type="entry name" value="PRK12654.1"/>
    <property type="match status" value="1"/>
</dbReference>
<protein>
    <submittedName>
        <fullName evidence="2">Putative monovalent cation/H+ antiporter subunit E</fullName>
    </submittedName>
</protein>
<accession>A0A1Q2HTH2</accession>